<keyword evidence="5" id="KW-0539">Nucleus</keyword>
<accession>A0AAD3SKV9</accession>
<evidence type="ECO:0000313" key="9">
    <source>
        <dbReference type="Proteomes" id="UP001279734"/>
    </source>
</evidence>
<keyword evidence="9" id="KW-1185">Reference proteome</keyword>
<evidence type="ECO:0000256" key="1">
    <source>
        <dbReference type="ARBA" id="ARBA00004123"/>
    </source>
</evidence>
<feature type="region of interest" description="Disordered" evidence="6">
    <location>
        <begin position="1"/>
        <end position="83"/>
    </location>
</feature>
<keyword evidence="3" id="KW-0238">DNA-binding</keyword>
<comment type="caution">
    <text evidence="8">The sequence shown here is derived from an EMBL/GenBank/DDBJ whole genome shotgun (WGS) entry which is preliminary data.</text>
</comment>
<keyword evidence="4" id="KW-0804">Transcription</keyword>
<organism evidence="8 9">
    <name type="scientific">Nepenthes gracilis</name>
    <name type="common">Slender pitcher plant</name>
    <dbReference type="NCBI Taxonomy" id="150966"/>
    <lineage>
        <taxon>Eukaryota</taxon>
        <taxon>Viridiplantae</taxon>
        <taxon>Streptophyta</taxon>
        <taxon>Embryophyta</taxon>
        <taxon>Tracheophyta</taxon>
        <taxon>Spermatophyta</taxon>
        <taxon>Magnoliopsida</taxon>
        <taxon>eudicotyledons</taxon>
        <taxon>Gunneridae</taxon>
        <taxon>Pentapetalae</taxon>
        <taxon>Caryophyllales</taxon>
        <taxon>Nepenthaceae</taxon>
        <taxon>Nepenthes</taxon>
    </lineage>
</organism>
<feature type="compositionally biased region" description="Basic residues" evidence="6">
    <location>
        <begin position="40"/>
        <end position="52"/>
    </location>
</feature>
<feature type="compositionally biased region" description="Polar residues" evidence="6">
    <location>
        <begin position="8"/>
        <end position="25"/>
    </location>
</feature>
<dbReference type="InterPro" id="IPR036576">
    <property type="entry name" value="WRKY_dom_sf"/>
</dbReference>
<dbReference type="Pfam" id="PF03106">
    <property type="entry name" value="WRKY"/>
    <property type="match status" value="1"/>
</dbReference>
<gene>
    <name evidence="8" type="ORF">Nepgr_014475</name>
</gene>
<evidence type="ECO:0000256" key="2">
    <source>
        <dbReference type="ARBA" id="ARBA00023015"/>
    </source>
</evidence>
<evidence type="ECO:0000256" key="3">
    <source>
        <dbReference type="ARBA" id="ARBA00023125"/>
    </source>
</evidence>
<evidence type="ECO:0000256" key="4">
    <source>
        <dbReference type="ARBA" id="ARBA00023163"/>
    </source>
</evidence>
<dbReference type="SUPFAM" id="SSF118290">
    <property type="entry name" value="WRKY DNA-binding domain"/>
    <property type="match status" value="1"/>
</dbReference>
<protein>
    <recommendedName>
        <fullName evidence="7">WRKY domain-containing protein</fullName>
    </recommendedName>
</protein>
<evidence type="ECO:0000313" key="8">
    <source>
        <dbReference type="EMBL" id="GMH12634.1"/>
    </source>
</evidence>
<dbReference type="EMBL" id="BSYO01000012">
    <property type="protein sequence ID" value="GMH12634.1"/>
    <property type="molecule type" value="Genomic_DNA"/>
</dbReference>
<dbReference type="Proteomes" id="UP001279734">
    <property type="component" value="Unassembled WGS sequence"/>
</dbReference>
<evidence type="ECO:0000256" key="5">
    <source>
        <dbReference type="ARBA" id="ARBA00023242"/>
    </source>
</evidence>
<dbReference type="InterPro" id="IPR003657">
    <property type="entry name" value="WRKY_dom"/>
</dbReference>
<dbReference type="PROSITE" id="PS50811">
    <property type="entry name" value="WRKY"/>
    <property type="match status" value="1"/>
</dbReference>
<feature type="domain" description="WRKY" evidence="7">
    <location>
        <begin position="73"/>
        <end position="133"/>
    </location>
</feature>
<dbReference type="SMART" id="SM00774">
    <property type="entry name" value="WRKY"/>
    <property type="match status" value="1"/>
</dbReference>
<dbReference type="Gene3D" id="2.20.25.80">
    <property type="entry name" value="WRKY domain"/>
    <property type="match status" value="1"/>
</dbReference>
<evidence type="ECO:0000259" key="7">
    <source>
        <dbReference type="PROSITE" id="PS50811"/>
    </source>
</evidence>
<keyword evidence="2" id="KW-0805">Transcription regulation</keyword>
<dbReference type="PANTHER" id="PTHR32096">
    <property type="entry name" value="WRKY TRANSCRIPTION FACTOR 30-RELATED-RELATED"/>
    <property type="match status" value="1"/>
</dbReference>
<dbReference type="GO" id="GO:0003700">
    <property type="term" value="F:DNA-binding transcription factor activity"/>
    <property type="evidence" value="ECO:0007669"/>
    <property type="project" value="InterPro"/>
</dbReference>
<reference evidence="8" key="1">
    <citation type="submission" date="2023-05" db="EMBL/GenBank/DDBJ databases">
        <title>Nepenthes gracilis genome sequencing.</title>
        <authorList>
            <person name="Fukushima K."/>
        </authorList>
    </citation>
    <scope>NUCLEOTIDE SEQUENCE</scope>
    <source>
        <strain evidence="8">SING2019-196</strain>
    </source>
</reference>
<dbReference type="GO" id="GO:0005634">
    <property type="term" value="C:nucleus"/>
    <property type="evidence" value="ECO:0007669"/>
    <property type="project" value="UniProtKB-SubCell"/>
</dbReference>
<evidence type="ECO:0000256" key="6">
    <source>
        <dbReference type="SAM" id="MobiDB-lite"/>
    </source>
</evidence>
<comment type="subcellular location">
    <subcellularLocation>
        <location evidence="1">Nucleus</location>
    </subcellularLocation>
</comment>
<dbReference type="AlphaFoldDB" id="A0AAD3SKV9"/>
<dbReference type="InterPro" id="IPR044810">
    <property type="entry name" value="WRKY_plant"/>
</dbReference>
<dbReference type="PANTHER" id="PTHR32096:SF19">
    <property type="entry name" value="OS01G0750100 PROTEIN"/>
    <property type="match status" value="1"/>
</dbReference>
<dbReference type="GO" id="GO:0000976">
    <property type="term" value="F:transcription cis-regulatory region binding"/>
    <property type="evidence" value="ECO:0007669"/>
    <property type="project" value="TreeGrafter"/>
</dbReference>
<sequence length="282" mass="30136">MDRKFRSRNTIVSDQDDPQSSSENCCDSPLSGDDVSRSTAAKKSRRSIKKRTVAVPIGEADGSRGKGEAYPPSDSWAWRKYGQKPIKGSPYPRGYYRCSSSKGCPARKQVERSRVDPSMLIITYASEHNHPFPTSKHHHAAAGSASNSFASAAASTPSSAALSSESPAEEQATAASAAIAEFTSEEKHVFAYLGGDPFLGNSGEFGWLSDVSLESPAFVEPKCDDSDVAMSSILSSMREEDESLFADLGELPECSAVFRRGAADRTVRWDMGASAPVCGSTG</sequence>
<proteinExistence type="predicted"/>
<dbReference type="FunFam" id="2.20.25.80:FF:000004">
    <property type="entry name" value="WRKY transcription factor 65"/>
    <property type="match status" value="1"/>
</dbReference>
<name>A0AAD3SKV9_NEPGR</name>